<name>A0A0F9QJE8_9ZZZZ</name>
<organism evidence="1">
    <name type="scientific">marine sediment metagenome</name>
    <dbReference type="NCBI Taxonomy" id="412755"/>
    <lineage>
        <taxon>unclassified sequences</taxon>
        <taxon>metagenomes</taxon>
        <taxon>ecological metagenomes</taxon>
    </lineage>
</organism>
<proteinExistence type="predicted"/>
<gene>
    <name evidence="1" type="ORF">LCGC14_0766310</name>
</gene>
<dbReference type="EMBL" id="LAZR01001915">
    <property type="protein sequence ID" value="KKN37152.1"/>
    <property type="molecule type" value="Genomic_DNA"/>
</dbReference>
<protein>
    <submittedName>
        <fullName evidence="1">Uncharacterized protein</fullName>
    </submittedName>
</protein>
<evidence type="ECO:0000313" key="1">
    <source>
        <dbReference type="EMBL" id="KKN37152.1"/>
    </source>
</evidence>
<reference evidence="1" key="1">
    <citation type="journal article" date="2015" name="Nature">
        <title>Complex archaea that bridge the gap between prokaryotes and eukaryotes.</title>
        <authorList>
            <person name="Spang A."/>
            <person name="Saw J.H."/>
            <person name="Jorgensen S.L."/>
            <person name="Zaremba-Niedzwiedzka K."/>
            <person name="Martijn J."/>
            <person name="Lind A.E."/>
            <person name="van Eijk R."/>
            <person name="Schleper C."/>
            <person name="Guy L."/>
            <person name="Ettema T.J."/>
        </authorList>
    </citation>
    <scope>NUCLEOTIDE SEQUENCE</scope>
</reference>
<dbReference type="AlphaFoldDB" id="A0A0F9QJE8"/>
<comment type="caution">
    <text evidence="1">The sequence shown here is derived from an EMBL/GenBank/DDBJ whole genome shotgun (WGS) entry which is preliminary data.</text>
</comment>
<accession>A0A0F9QJE8</accession>
<sequence length="69" mass="8226">MPEKKAEIDNQRQIMLLSNNDSTYNPLLIMIPQWAKGSLDKMPKERQYFIYDQFVHDVGLAWEKLLRES</sequence>